<dbReference type="AlphaFoldDB" id="A0A1D8K5I2"/>
<dbReference type="PANTHER" id="PTHR44757:SF2">
    <property type="entry name" value="BIOFILM ARCHITECTURE MAINTENANCE PROTEIN MBAA"/>
    <property type="match status" value="1"/>
</dbReference>
<dbReference type="InterPro" id="IPR001610">
    <property type="entry name" value="PAC"/>
</dbReference>
<dbReference type="InterPro" id="IPR000014">
    <property type="entry name" value="PAS"/>
</dbReference>
<dbReference type="Proteomes" id="UP000095342">
    <property type="component" value="Chromosome"/>
</dbReference>
<dbReference type="Gene3D" id="3.30.450.20">
    <property type="entry name" value="PAS domain"/>
    <property type="match status" value="1"/>
</dbReference>
<dbReference type="InterPro" id="IPR000700">
    <property type="entry name" value="PAS-assoc_C"/>
</dbReference>
<name>A0A1D8K5I2_9GAMM</name>
<dbReference type="SUPFAM" id="SSF55785">
    <property type="entry name" value="PYP-like sensor domain (PAS domain)"/>
    <property type="match status" value="1"/>
</dbReference>
<organism evidence="2 3">
    <name type="scientific">Acidihalobacter aeolianus</name>
    <dbReference type="NCBI Taxonomy" id="2792603"/>
    <lineage>
        <taxon>Bacteria</taxon>
        <taxon>Pseudomonadati</taxon>
        <taxon>Pseudomonadota</taxon>
        <taxon>Gammaproteobacteria</taxon>
        <taxon>Chromatiales</taxon>
        <taxon>Ectothiorhodospiraceae</taxon>
        <taxon>Acidihalobacter</taxon>
    </lineage>
</organism>
<feature type="domain" description="PAC" evidence="1">
    <location>
        <begin position="32"/>
        <end position="84"/>
    </location>
</feature>
<protein>
    <recommendedName>
        <fullName evidence="1">PAC domain-containing protein</fullName>
    </recommendedName>
</protein>
<dbReference type="InterPro" id="IPR043128">
    <property type="entry name" value="Rev_trsase/Diguanyl_cyclase"/>
</dbReference>
<gene>
    <name evidence="2" type="ORF">BJI67_03185</name>
</gene>
<reference evidence="2 3" key="1">
    <citation type="submission" date="2016-09" db="EMBL/GenBank/DDBJ databases">
        <title>Acidihalobacter prosperus V6 (DSM14174).</title>
        <authorList>
            <person name="Khaleque H.N."/>
            <person name="Ramsay J.P."/>
            <person name="Murphy R.J.T."/>
            <person name="Kaksonen A.H."/>
            <person name="Boxall N.J."/>
            <person name="Watkin E.L.J."/>
        </authorList>
    </citation>
    <scope>NUCLEOTIDE SEQUENCE [LARGE SCALE GENOMIC DNA]</scope>
    <source>
        <strain evidence="2 3">V6</strain>
    </source>
</reference>
<evidence type="ECO:0000313" key="2">
    <source>
        <dbReference type="EMBL" id="AOV16205.1"/>
    </source>
</evidence>
<accession>A0A1D8K5I2</accession>
<proteinExistence type="predicted"/>
<dbReference type="KEGG" id="aaeo:BJI67_03185"/>
<dbReference type="Pfam" id="PF08447">
    <property type="entry name" value="PAS_3"/>
    <property type="match status" value="1"/>
</dbReference>
<dbReference type="NCBIfam" id="TIGR00229">
    <property type="entry name" value="sensory_box"/>
    <property type="match status" value="1"/>
</dbReference>
<dbReference type="SMART" id="SM00086">
    <property type="entry name" value="PAC"/>
    <property type="match status" value="1"/>
</dbReference>
<sequence>MKMNFADFTHPDDLEIEQVFFDEMLANKRNSYQITKRYVHRDGHTIWVDLSAGAIRDDAGNVTSCVAVIQDITDRKSAEEEITQLAFYDALTQLPNRRLLQDRLKQALATSTP</sequence>
<evidence type="ECO:0000313" key="3">
    <source>
        <dbReference type="Proteomes" id="UP000095342"/>
    </source>
</evidence>
<dbReference type="InterPro" id="IPR013655">
    <property type="entry name" value="PAS_fold_3"/>
</dbReference>
<dbReference type="PANTHER" id="PTHR44757">
    <property type="entry name" value="DIGUANYLATE CYCLASE DGCP"/>
    <property type="match status" value="1"/>
</dbReference>
<dbReference type="PROSITE" id="PS50113">
    <property type="entry name" value="PAC"/>
    <property type="match status" value="1"/>
</dbReference>
<dbReference type="Gene3D" id="3.30.70.270">
    <property type="match status" value="1"/>
</dbReference>
<dbReference type="CDD" id="cd00130">
    <property type="entry name" value="PAS"/>
    <property type="match status" value="1"/>
</dbReference>
<evidence type="ECO:0000259" key="1">
    <source>
        <dbReference type="PROSITE" id="PS50113"/>
    </source>
</evidence>
<dbReference type="InterPro" id="IPR052155">
    <property type="entry name" value="Biofilm_reg_signaling"/>
</dbReference>
<keyword evidence="3" id="KW-1185">Reference proteome</keyword>
<dbReference type="EMBL" id="CP017448">
    <property type="protein sequence ID" value="AOV16205.1"/>
    <property type="molecule type" value="Genomic_DNA"/>
</dbReference>
<dbReference type="InterPro" id="IPR035965">
    <property type="entry name" value="PAS-like_dom_sf"/>
</dbReference>